<feature type="domain" description="DUF8212" evidence="3">
    <location>
        <begin position="232"/>
        <end position="297"/>
    </location>
</feature>
<protein>
    <submittedName>
        <fullName evidence="4">Uncharacterized protein</fullName>
    </submittedName>
</protein>
<evidence type="ECO:0000256" key="1">
    <source>
        <dbReference type="SAM" id="MobiDB-lite"/>
    </source>
</evidence>
<evidence type="ECO:0000313" key="4">
    <source>
        <dbReference type="EMBL" id="PIL32869.1"/>
    </source>
</evidence>
<dbReference type="InterPro" id="IPR010730">
    <property type="entry name" value="HET"/>
</dbReference>
<comment type="caution">
    <text evidence="4">The sequence shown here is derived from an EMBL/GenBank/DDBJ whole genome shotgun (WGS) entry which is preliminary data.</text>
</comment>
<dbReference type="Pfam" id="PF06985">
    <property type="entry name" value="HET"/>
    <property type="match status" value="1"/>
</dbReference>
<keyword evidence="5" id="KW-1185">Reference proteome</keyword>
<accession>A0A2G8SGH1</accession>
<organism evidence="4 5">
    <name type="scientific">Ganoderma sinense ZZ0214-1</name>
    <dbReference type="NCBI Taxonomy" id="1077348"/>
    <lineage>
        <taxon>Eukaryota</taxon>
        <taxon>Fungi</taxon>
        <taxon>Dikarya</taxon>
        <taxon>Basidiomycota</taxon>
        <taxon>Agaricomycotina</taxon>
        <taxon>Agaricomycetes</taxon>
        <taxon>Polyporales</taxon>
        <taxon>Polyporaceae</taxon>
        <taxon>Ganoderma</taxon>
    </lineage>
</organism>
<dbReference type="PANTHER" id="PTHR10622">
    <property type="entry name" value="HET DOMAIN-CONTAINING PROTEIN"/>
    <property type="match status" value="1"/>
</dbReference>
<evidence type="ECO:0000313" key="5">
    <source>
        <dbReference type="Proteomes" id="UP000230002"/>
    </source>
</evidence>
<evidence type="ECO:0000259" key="2">
    <source>
        <dbReference type="Pfam" id="PF06985"/>
    </source>
</evidence>
<dbReference type="STRING" id="1077348.A0A2G8SGH1"/>
<dbReference type="Proteomes" id="UP000230002">
    <property type="component" value="Unassembled WGS sequence"/>
</dbReference>
<dbReference type="EMBL" id="AYKW01000009">
    <property type="protein sequence ID" value="PIL32869.1"/>
    <property type="molecule type" value="Genomic_DNA"/>
</dbReference>
<gene>
    <name evidence="4" type="ORF">GSI_04987</name>
</gene>
<dbReference type="InterPro" id="IPR058525">
    <property type="entry name" value="DUF8212"/>
</dbReference>
<name>A0A2G8SGH1_9APHY</name>
<dbReference type="AlphaFoldDB" id="A0A2G8SGH1"/>
<dbReference type="OrthoDB" id="2742526at2759"/>
<dbReference type="Pfam" id="PF26640">
    <property type="entry name" value="DUF8212"/>
    <property type="match status" value="1"/>
</dbReference>
<dbReference type="PANTHER" id="PTHR10622:SF10">
    <property type="entry name" value="HET DOMAIN-CONTAINING PROTEIN"/>
    <property type="match status" value="1"/>
</dbReference>
<reference evidence="4 5" key="1">
    <citation type="journal article" date="2015" name="Sci. Rep.">
        <title>Chromosome-level genome map provides insights into diverse defense mechanisms in the medicinal fungus Ganoderma sinense.</title>
        <authorList>
            <person name="Zhu Y."/>
            <person name="Xu J."/>
            <person name="Sun C."/>
            <person name="Zhou S."/>
            <person name="Xu H."/>
            <person name="Nelson D.R."/>
            <person name="Qian J."/>
            <person name="Song J."/>
            <person name="Luo H."/>
            <person name="Xiang L."/>
            <person name="Li Y."/>
            <person name="Xu Z."/>
            <person name="Ji A."/>
            <person name="Wang L."/>
            <person name="Lu S."/>
            <person name="Hayward A."/>
            <person name="Sun W."/>
            <person name="Li X."/>
            <person name="Schwartz D.C."/>
            <person name="Wang Y."/>
            <person name="Chen S."/>
        </authorList>
    </citation>
    <scope>NUCLEOTIDE SEQUENCE [LARGE SCALE GENOMIC DNA]</scope>
    <source>
        <strain evidence="4 5">ZZ0214-1</strain>
    </source>
</reference>
<feature type="domain" description="Heterokaryon incompatibility" evidence="2">
    <location>
        <begin position="24"/>
        <end position="125"/>
    </location>
</feature>
<feature type="compositionally biased region" description="Low complexity" evidence="1">
    <location>
        <begin position="642"/>
        <end position="663"/>
    </location>
</feature>
<sequence>MWLLSTDRAELHFFHSPEAVIGGYAILSHTWGDNEQTFQETQAIRERCKRTGANPRDLASAKVRESCILAERHGYRWLWNDTCCIDKASSSELSEAINSMFRWYSLAEVCYAYLHDVESSDVLDAPESAFRRSRWHTRGWTLQELIAPFFVIFLSRDWETIGNKVDLAPLLEEVTGVSSQVLTREEHYSTASVAERMRWASRRTTTRVEDEAYSLMGLFDVNMATIYGEGPKAFLRLQHEILKQSSDTSLFAWGCEIESSAANSPVSPESHKALSFDKFLSSLDDIYLLAPSPKSFIEPYGPPVRYTPSARNPLQPYLKEQWTAQRSETYRGTRFERKFGPFGRGELPRFSSTSSGLECHFPVIESDGLTVAVLLCDTGHEHIGLLLRPSDDPVQDLSRKKYHTGCMLQLHGFKRLILLGGDLYNLRLNGKPVTAEWRDVVVAETSPPARRDVAPSRCFALHSIAPAPPFRIPHWLLSRLALAGMQMRPITLQNRPESGMPLRVAVSFENVASTECVELLLGTCVRAPGRPAHWAKAFPRFAFELDLADLLSHDCREDHVVAWPGWTKEFGDELRTVRLSFSRCRLNPEHTLVVHIELEGIMYGDMVEQMNVAFPSRKDVGVREEDVGGRAGRPRGDTPGVRPGQQPTSRSSRSRAAVAGPSRTSIPQDLRAPTQAWFAQLLESSRSRN</sequence>
<feature type="region of interest" description="Disordered" evidence="1">
    <location>
        <begin position="621"/>
        <end position="671"/>
    </location>
</feature>
<proteinExistence type="predicted"/>
<evidence type="ECO:0000259" key="3">
    <source>
        <dbReference type="Pfam" id="PF26640"/>
    </source>
</evidence>